<protein>
    <submittedName>
        <fullName evidence="2">Uncharacterized protein</fullName>
    </submittedName>
</protein>
<dbReference type="EMBL" id="AMZH03023297">
    <property type="protein sequence ID" value="RRT36661.1"/>
    <property type="molecule type" value="Genomic_DNA"/>
</dbReference>
<reference evidence="2 3" key="1">
    <citation type="journal article" date="2014" name="Agronomy (Basel)">
        <title>A Draft Genome Sequence for Ensete ventricosum, the Drought-Tolerant Tree Against Hunger.</title>
        <authorList>
            <person name="Harrison J."/>
            <person name="Moore K.A."/>
            <person name="Paszkiewicz K."/>
            <person name="Jones T."/>
            <person name="Grant M."/>
            <person name="Ambacheew D."/>
            <person name="Muzemil S."/>
            <person name="Studholme D.J."/>
        </authorList>
    </citation>
    <scope>NUCLEOTIDE SEQUENCE [LARGE SCALE GENOMIC DNA]</scope>
</reference>
<dbReference type="Proteomes" id="UP000287651">
    <property type="component" value="Unassembled WGS sequence"/>
</dbReference>
<sequence length="93" mass="10052">MLRAASDSLCPRPGVVALKRQPLRAGGAASCGHLVCKPIHDRCAHRRPPLRVGVALQAVAPTGVAQGREENRRGRPKLQPINHESPLLFIESH</sequence>
<proteinExistence type="predicted"/>
<evidence type="ECO:0000256" key="1">
    <source>
        <dbReference type="SAM" id="MobiDB-lite"/>
    </source>
</evidence>
<gene>
    <name evidence="2" type="ORF">B296_00038606</name>
</gene>
<evidence type="ECO:0000313" key="2">
    <source>
        <dbReference type="EMBL" id="RRT36661.1"/>
    </source>
</evidence>
<organism evidence="2 3">
    <name type="scientific">Ensete ventricosum</name>
    <name type="common">Abyssinian banana</name>
    <name type="synonym">Musa ensete</name>
    <dbReference type="NCBI Taxonomy" id="4639"/>
    <lineage>
        <taxon>Eukaryota</taxon>
        <taxon>Viridiplantae</taxon>
        <taxon>Streptophyta</taxon>
        <taxon>Embryophyta</taxon>
        <taxon>Tracheophyta</taxon>
        <taxon>Spermatophyta</taxon>
        <taxon>Magnoliopsida</taxon>
        <taxon>Liliopsida</taxon>
        <taxon>Zingiberales</taxon>
        <taxon>Musaceae</taxon>
        <taxon>Ensete</taxon>
    </lineage>
</organism>
<accession>A0A426XAZ8</accession>
<dbReference type="AlphaFoldDB" id="A0A426XAZ8"/>
<comment type="caution">
    <text evidence="2">The sequence shown here is derived from an EMBL/GenBank/DDBJ whole genome shotgun (WGS) entry which is preliminary data.</text>
</comment>
<evidence type="ECO:0000313" key="3">
    <source>
        <dbReference type="Proteomes" id="UP000287651"/>
    </source>
</evidence>
<feature type="region of interest" description="Disordered" evidence="1">
    <location>
        <begin position="63"/>
        <end position="93"/>
    </location>
</feature>
<name>A0A426XAZ8_ENSVE</name>